<dbReference type="Proteomes" id="UP001153269">
    <property type="component" value="Unassembled WGS sequence"/>
</dbReference>
<protein>
    <submittedName>
        <fullName evidence="2">Uncharacterized protein</fullName>
    </submittedName>
</protein>
<evidence type="ECO:0000256" key="1">
    <source>
        <dbReference type="SAM" id="MobiDB-lite"/>
    </source>
</evidence>
<dbReference type="AlphaFoldDB" id="A0A9N7UV13"/>
<evidence type="ECO:0000313" key="3">
    <source>
        <dbReference type="Proteomes" id="UP001153269"/>
    </source>
</evidence>
<organism evidence="2 3">
    <name type="scientific">Pleuronectes platessa</name>
    <name type="common">European plaice</name>
    <dbReference type="NCBI Taxonomy" id="8262"/>
    <lineage>
        <taxon>Eukaryota</taxon>
        <taxon>Metazoa</taxon>
        <taxon>Chordata</taxon>
        <taxon>Craniata</taxon>
        <taxon>Vertebrata</taxon>
        <taxon>Euteleostomi</taxon>
        <taxon>Actinopterygii</taxon>
        <taxon>Neopterygii</taxon>
        <taxon>Teleostei</taxon>
        <taxon>Neoteleostei</taxon>
        <taxon>Acanthomorphata</taxon>
        <taxon>Carangaria</taxon>
        <taxon>Pleuronectiformes</taxon>
        <taxon>Pleuronectoidei</taxon>
        <taxon>Pleuronectidae</taxon>
        <taxon>Pleuronectes</taxon>
    </lineage>
</organism>
<comment type="caution">
    <text evidence="2">The sequence shown here is derived from an EMBL/GenBank/DDBJ whole genome shotgun (WGS) entry which is preliminary data.</text>
</comment>
<name>A0A9N7UV13_PLEPL</name>
<feature type="region of interest" description="Disordered" evidence="1">
    <location>
        <begin position="1"/>
        <end position="23"/>
    </location>
</feature>
<sequence>MSQELQHLRLGTKGQRYRTLKNRGGQRLLAIRPHKHNRIFNNTTTTQLNRSISSWKHTPGSGEPATAASRSPPGLLSQHLPDSLAAQRGLGCHSTASSRDAAPLRQGEPGDAAPEANAPL</sequence>
<feature type="region of interest" description="Disordered" evidence="1">
    <location>
        <begin position="50"/>
        <end position="120"/>
    </location>
</feature>
<gene>
    <name evidence="2" type="ORF">PLEPLA_LOCUS24968</name>
</gene>
<keyword evidence="3" id="KW-1185">Reference proteome</keyword>
<dbReference type="EMBL" id="CADEAL010001957">
    <property type="protein sequence ID" value="CAB1436935.1"/>
    <property type="molecule type" value="Genomic_DNA"/>
</dbReference>
<accession>A0A9N7UV13</accession>
<evidence type="ECO:0000313" key="2">
    <source>
        <dbReference type="EMBL" id="CAB1436935.1"/>
    </source>
</evidence>
<proteinExistence type="predicted"/>
<reference evidence="2" key="1">
    <citation type="submission" date="2020-03" db="EMBL/GenBank/DDBJ databases">
        <authorList>
            <person name="Weist P."/>
        </authorList>
    </citation>
    <scope>NUCLEOTIDE SEQUENCE</scope>
</reference>